<evidence type="ECO:0000313" key="1">
    <source>
        <dbReference type="EMBL" id="CAG2200837.1"/>
    </source>
</evidence>
<protein>
    <submittedName>
        <fullName evidence="1">Uncharacterized protein</fullName>
    </submittedName>
</protein>
<dbReference type="Proteomes" id="UP000683360">
    <property type="component" value="Unassembled WGS sequence"/>
</dbReference>
<keyword evidence="2" id="KW-1185">Reference proteome</keyword>
<sequence length="158" mass="17644">MSNADLRQKICEKCILVKGFNTETNFNAIKLNFAESWRGTLATRTAGFKSSDQEWIIQFHSTEVAQGYITFIGSLKTSEGNLSISDCELPCDIPDEWLQTPDINDPSASANRGTTLTQTTHSLHHILNMPVKHQGPILQHLLYTHLVVPGISTIWSTF</sequence>
<comment type="caution">
    <text evidence="1">The sequence shown here is derived from an EMBL/GenBank/DDBJ whole genome shotgun (WGS) entry which is preliminary data.</text>
</comment>
<evidence type="ECO:0000313" key="2">
    <source>
        <dbReference type="Proteomes" id="UP000683360"/>
    </source>
</evidence>
<proteinExistence type="predicted"/>
<dbReference type="EMBL" id="CAJPWZ010000773">
    <property type="protein sequence ID" value="CAG2200837.1"/>
    <property type="molecule type" value="Genomic_DNA"/>
</dbReference>
<reference evidence="1" key="1">
    <citation type="submission" date="2021-03" db="EMBL/GenBank/DDBJ databases">
        <authorList>
            <person name="Bekaert M."/>
        </authorList>
    </citation>
    <scope>NUCLEOTIDE SEQUENCE</scope>
</reference>
<dbReference type="AlphaFoldDB" id="A0A8S3R1C5"/>
<name>A0A8S3R1C5_MYTED</name>
<accession>A0A8S3R1C5</accession>
<organism evidence="1 2">
    <name type="scientific">Mytilus edulis</name>
    <name type="common">Blue mussel</name>
    <dbReference type="NCBI Taxonomy" id="6550"/>
    <lineage>
        <taxon>Eukaryota</taxon>
        <taxon>Metazoa</taxon>
        <taxon>Spiralia</taxon>
        <taxon>Lophotrochozoa</taxon>
        <taxon>Mollusca</taxon>
        <taxon>Bivalvia</taxon>
        <taxon>Autobranchia</taxon>
        <taxon>Pteriomorphia</taxon>
        <taxon>Mytilida</taxon>
        <taxon>Mytiloidea</taxon>
        <taxon>Mytilidae</taxon>
        <taxon>Mytilinae</taxon>
        <taxon>Mytilus</taxon>
    </lineage>
</organism>
<gene>
    <name evidence="1" type="ORF">MEDL_15479</name>
</gene>